<dbReference type="PANTHER" id="PTHR31310:SF7">
    <property type="entry name" value="PA-PHOSPHATASE RELATED-FAMILY PROTEIN DDB_G0268928"/>
    <property type="match status" value="1"/>
</dbReference>
<dbReference type="PANTHER" id="PTHR31310">
    <property type="match status" value="1"/>
</dbReference>
<feature type="transmembrane region" description="Helical" evidence="1">
    <location>
        <begin position="30"/>
        <end position="51"/>
    </location>
</feature>
<sequence length="136" mass="14654">MELTETVVCGRRISFATNMVSLRAPRVSHVLFASLCLPAAMPSLYSGYSFLIGLTTASVPLRKRGWMGWRRVAIVYAGMIYPAVILAAIVSTANNSILDAVAGAIACGLAWKLNDGLLNLLPLEDYFLSVVSVHKP</sequence>
<protein>
    <submittedName>
        <fullName evidence="2">Uncharacterized protein</fullName>
    </submittedName>
</protein>
<reference evidence="2" key="2">
    <citation type="submission" date="2023-06" db="EMBL/GenBank/DDBJ databases">
        <authorList>
            <consortium name="Lawrence Berkeley National Laboratory"/>
            <person name="Haridas S."/>
            <person name="Hensen N."/>
            <person name="Bonometti L."/>
            <person name="Westerberg I."/>
            <person name="Brannstrom I.O."/>
            <person name="Guillou S."/>
            <person name="Cros-Aarteil S."/>
            <person name="Calhoun S."/>
            <person name="Kuo A."/>
            <person name="Mondo S."/>
            <person name="Pangilinan J."/>
            <person name="Riley R."/>
            <person name="Labutti K."/>
            <person name="Andreopoulos B."/>
            <person name="Lipzen A."/>
            <person name="Chen C."/>
            <person name="Yanf M."/>
            <person name="Daum C."/>
            <person name="Ng V."/>
            <person name="Clum A."/>
            <person name="Steindorff A."/>
            <person name="Ohm R."/>
            <person name="Martin F."/>
            <person name="Silar P."/>
            <person name="Natvig D."/>
            <person name="Lalanne C."/>
            <person name="Gautier V."/>
            <person name="Ament-Velasquez S.L."/>
            <person name="Kruys A."/>
            <person name="Hutchinson M.I."/>
            <person name="Powell A.J."/>
            <person name="Barry K."/>
            <person name="Miller A.N."/>
            <person name="Grigoriev I.V."/>
            <person name="Debuchy R."/>
            <person name="Gladieux P."/>
            <person name="Thoren M.H."/>
            <person name="Johannesson H."/>
        </authorList>
    </citation>
    <scope>NUCLEOTIDE SEQUENCE</scope>
    <source>
        <strain evidence="2">CBS 955.72</strain>
    </source>
</reference>
<organism evidence="2 3">
    <name type="scientific">Lasiosphaeria hispida</name>
    <dbReference type="NCBI Taxonomy" id="260671"/>
    <lineage>
        <taxon>Eukaryota</taxon>
        <taxon>Fungi</taxon>
        <taxon>Dikarya</taxon>
        <taxon>Ascomycota</taxon>
        <taxon>Pezizomycotina</taxon>
        <taxon>Sordariomycetes</taxon>
        <taxon>Sordariomycetidae</taxon>
        <taxon>Sordariales</taxon>
        <taxon>Lasiosphaeriaceae</taxon>
        <taxon>Lasiosphaeria</taxon>
    </lineage>
</organism>
<dbReference type="Proteomes" id="UP001275084">
    <property type="component" value="Unassembled WGS sequence"/>
</dbReference>
<keyword evidence="1" id="KW-1133">Transmembrane helix</keyword>
<evidence type="ECO:0000313" key="2">
    <source>
        <dbReference type="EMBL" id="KAK3362485.1"/>
    </source>
</evidence>
<name>A0AAJ0HTA5_9PEZI</name>
<accession>A0AAJ0HTA5</accession>
<proteinExistence type="predicted"/>
<reference evidence="2" key="1">
    <citation type="journal article" date="2023" name="Mol. Phylogenet. Evol.">
        <title>Genome-scale phylogeny and comparative genomics of the fungal order Sordariales.</title>
        <authorList>
            <person name="Hensen N."/>
            <person name="Bonometti L."/>
            <person name="Westerberg I."/>
            <person name="Brannstrom I.O."/>
            <person name="Guillou S."/>
            <person name="Cros-Aarteil S."/>
            <person name="Calhoun S."/>
            <person name="Haridas S."/>
            <person name="Kuo A."/>
            <person name="Mondo S."/>
            <person name="Pangilinan J."/>
            <person name="Riley R."/>
            <person name="LaButti K."/>
            <person name="Andreopoulos B."/>
            <person name="Lipzen A."/>
            <person name="Chen C."/>
            <person name="Yan M."/>
            <person name="Daum C."/>
            <person name="Ng V."/>
            <person name="Clum A."/>
            <person name="Steindorff A."/>
            <person name="Ohm R.A."/>
            <person name="Martin F."/>
            <person name="Silar P."/>
            <person name="Natvig D.O."/>
            <person name="Lalanne C."/>
            <person name="Gautier V."/>
            <person name="Ament-Velasquez S.L."/>
            <person name="Kruys A."/>
            <person name="Hutchinson M.I."/>
            <person name="Powell A.J."/>
            <person name="Barry K."/>
            <person name="Miller A.N."/>
            <person name="Grigoriev I.V."/>
            <person name="Debuchy R."/>
            <person name="Gladieux P."/>
            <person name="Hiltunen Thoren M."/>
            <person name="Johannesson H."/>
        </authorList>
    </citation>
    <scope>NUCLEOTIDE SEQUENCE</scope>
    <source>
        <strain evidence="2">CBS 955.72</strain>
    </source>
</reference>
<keyword evidence="3" id="KW-1185">Reference proteome</keyword>
<keyword evidence="1" id="KW-0812">Transmembrane</keyword>
<keyword evidence="1" id="KW-0472">Membrane</keyword>
<evidence type="ECO:0000256" key="1">
    <source>
        <dbReference type="SAM" id="Phobius"/>
    </source>
</evidence>
<dbReference type="InterPro" id="IPR052185">
    <property type="entry name" value="IPC_Synthase-Related"/>
</dbReference>
<dbReference type="EMBL" id="JAUIQD010000001">
    <property type="protein sequence ID" value="KAK3362485.1"/>
    <property type="molecule type" value="Genomic_DNA"/>
</dbReference>
<comment type="caution">
    <text evidence="2">The sequence shown here is derived from an EMBL/GenBank/DDBJ whole genome shotgun (WGS) entry which is preliminary data.</text>
</comment>
<feature type="transmembrane region" description="Helical" evidence="1">
    <location>
        <begin position="72"/>
        <end position="90"/>
    </location>
</feature>
<dbReference type="AlphaFoldDB" id="A0AAJ0HTA5"/>
<gene>
    <name evidence="2" type="ORF">B0T25DRAFT_524449</name>
</gene>
<evidence type="ECO:0000313" key="3">
    <source>
        <dbReference type="Proteomes" id="UP001275084"/>
    </source>
</evidence>